<gene>
    <name evidence="1" type="ORF">ACJIZ3_017603</name>
</gene>
<name>A0ABD3SVZ9_9LAMI</name>
<dbReference type="EMBL" id="JBJXBP010000005">
    <property type="protein sequence ID" value="KAL3828801.1"/>
    <property type="molecule type" value="Genomic_DNA"/>
</dbReference>
<dbReference type="Proteomes" id="UP001634393">
    <property type="component" value="Unassembled WGS sequence"/>
</dbReference>
<sequence>MIIVHALISSSRVCILGHHCSSFKSPWPSSRTSVHHFCSSVSPWTISSVGSSGSPCSVKFQFLYTADDISMA</sequence>
<organism evidence="1 2">
    <name type="scientific">Penstemon smallii</name>
    <dbReference type="NCBI Taxonomy" id="265156"/>
    <lineage>
        <taxon>Eukaryota</taxon>
        <taxon>Viridiplantae</taxon>
        <taxon>Streptophyta</taxon>
        <taxon>Embryophyta</taxon>
        <taxon>Tracheophyta</taxon>
        <taxon>Spermatophyta</taxon>
        <taxon>Magnoliopsida</taxon>
        <taxon>eudicotyledons</taxon>
        <taxon>Gunneridae</taxon>
        <taxon>Pentapetalae</taxon>
        <taxon>asterids</taxon>
        <taxon>lamiids</taxon>
        <taxon>Lamiales</taxon>
        <taxon>Plantaginaceae</taxon>
        <taxon>Cheloneae</taxon>
        <taxon>Penstemon</taxon>
    </lineage>
</organism>
<evidence type="ECO:0000313" key="1">
    <source>
        <dbReference type="EMBL" id="KAL3828801.1"/>
    </source>
</evidence>
<reference evidence="1 2" key="1">
    <citation type="submission" date="2024-12" db="EMBL/GenBank/DDBJ databases">
        <title>The unique morphological basis and parallel evolutionary history of personate flowers in Penstemon.</title>
        <authorList>
            <person name="Depatie T.H."/>
            <person name="Wessinger C.A."/>
        </authorList>
    </citation>
    <scope>NUCLEOTIDE SEQUENCE [LARGE SCALE GENOMIC DNA]</scope>
    <source>
        <strain evidence="1">WTNN_2</strain>
        <tissue evidence="1">Leaf</tissue>
    </source>
</reference>
<evidence type="ECO:0000313" key="2">
    <source>
        <dbReference type="Proteomes" id="UP001634393"/>
    </source>
</evidence>
<protein>
    <submittedName>
        <fullName evidence="1">Uncharacterized protein</fullName>
    </submittedName>
</protein>
<proteinExistence type="predicted"/>
<keyword evidence="2" id="KW-1185">Reference proteome</keyword>
<accession>A0ABD3SVZ9</accession>
<comment type="caution">
    <text evidence="1">The sequence shown here is derived from an EMBL/GenBank/DDBJ whole genome shotgun (WGS) entry which is preliminary data.</text>
</comment>
<dbReference type="AlphaFoldDB" id="A0ABD3SVZ9"/>